<dbReference type="InterPro" id="IPR049449">
    <property type="entry name" value="TesB_ACOT8-like_N"/>
</dbReference>
<dbReference type="Proteomes" id="UP001298593">
    <property type="component" value="Unassembled WGS sequence"/>
</dbReference>
<dbReference type="EMBL" id="JAYJJU010000004">
    <property type="protein sequence ID" value="MEB3031204.1"/>
    <property type="molecule type" value="Genomic_DNA"/>
</dbReference>
<keyword evidence="6" id="KW-1185">Reference proteome</keyword>
<evidence type="ECO:0000313" key="6">
    <source>
        <dbReference type="Proteomes" id="UP001298593"/>
    </source>
</evidence>
<protein>
    <submittedName>
        <fullName evidence="5">Acyl-CoA thioesterase domain-containing protein</fullName>
    </submittedName>
</protein>
<evidence type="ECO:0000256" key="1">
    <source>
        <dbReference type="ARBA" id="ARBA00006538"/>
    </source>
</evidence>
<sequence length="279" mass="30562">MSVQPREVFDDGQSTPTTVGEVLRLKPLPHDRFSTEPSSTTGRRTIYGGQVSAQALRAASLTVPDDRVAHSMHAYFLRAGDASRPIELSVERDRDGGRYSGRRVTATQDDSVIFSMACSFSRPKDGAEFQAVQLPAVQPPGELATYALNASRTFDLEARVPHDPDPWHRWPARLWLRIRDPLPDDPNVRACGVVFLSDLCTGLSRAPLVEQAGLLPSLDHAVWLHRAGDPNDWLLVDLNPLATSGGRGVYSGHIFGERGTLLASLAQESLFDISQDGTR</sequence>
<dbReference type="InterPro" id="IPR049450">
    <property type="entry name" value="ACOT8-like_C"/>
</dbReference>
<dbReference type="InterPro" id="IPR029069">
    <property type="entry name" value="HotDog_dom_sf"/>
</dbReference>
<dbReference type="CDD" id="cd03445">
    <property type="entry name" value="Thioesterase_II_repeat2"/>
    <property type="match status" value="1"/>
</dbReference>
<dbReference type="RefSeq" id="WP_224974968.1">
    <property type="nucleotide sequence ID" value="NZ_JAYJJU010000004.1"/>
</dbReference>
<name>A0ABU5XTA3_9MYCO</name>
<reference evidence="5 6" key="1">
    <citation type="submission" date="2023-12" db="EMBL/GenBank/DDBJ databases">
        <title>Description of new species of Mycobacterium terrae complex isolated from sewage at the Sao Paulo Zoological Park Foundation in Brazil.</title>
        <authorList>
            <person name="Romagnoli C.L."/>
            <person name="Conceicao E.C."/>
            <person name="Machado E."/>
            <person name="Barreto L.B.P.F."/>
            <person name="Sharma A."/>
            <person name="Silva N.M."/>
            <person name="Marques L.E."/>
            <person name="Juliana M.A."/>
            <person name="Lourenco M.C.S."/>
            <person name="Digiampietri L.A."/>
            <person name="Suffys P.N."/>
            <person name="Viana-Niero C."/>
        </authorList>
    </citation>
    <scope>NUCLEOTIDE SEQUENCE [LARGE SCALE GENOMIC DNA]</scope>
    <source>
        <strain evidence="5 6">MYC340</strain>
    </source>
</reference>
<evidence type="ECO:0000259" key="3">
    <source>
        <dbReference type="Pfam" id="PF13622"/>
    </source>
</evidence>
<evidence type="ECO:0000259" key="4">
    <source>
        <dbReference type="Pfam" id="PF20789"/>
    </source>
</evidence>
<feature type="domain" description="Acyl-CoA thioesterase-like C-terminal" evidence="4">
    <location>
        <begin position="148"/>
        <end position="270"/>
    </location>
</feature>
<proteinExistence type="inferred from homology"/>
<dbReference type="InterPro" id="IPR042171">
    <property type="entry name" value="Acyl-CoA_hotdog"/>
</dbReference>
<feature type="domain" description="Acyl-CoA thioesterase-like N-terminal HotDog" evidence="3">
    <location>
        <begin position="41"/>
        <end position="120"/>
    </location>
</feature>
<comment type="similarity">
    <text evidence="1">Belongs to the C/M/P thioester hydrolase family.</text>
</comment>
<keyword evidence="2" id="KW-0378">Hydrolase</keyword>
<organism evidence="5 6">
    <name type="scientific">[Mycobacterium] nativiensis</name>
    <dbReference type="NCBI Taxonomy" id="2855503"/>
    <lineage>
        <taxon>Bacteria</taxon>
        <taxon>Bacillati</taxon>
        <taxon>Actinomycetota</taxon>
        <taxon>Actinomycetes</taxon>
        <taxon>Mycobacteriales</taxon>
        <taxon>Mycobacteriaceae</taxon>
        <taxon>Mycolicibacter</taxon>
    </lineage>
</organism>
<gene>
    <name evidence="5" type="ORF">KV113_06495</name>
</gene>
<dbReference type="Gene3D" id="2.40.160.210">
    <property type="entry name" value="Acyl-CoA thioesterase, double hotdog domain"/>
    <property type="match status" value="1"/>
</dbReference>
<dbReference type="PANTHER" id="PTHR11066:SF34">
    <property type="entry name" value="ACYL-COENZYME A THIOESTERASE 8"/>
    <property type="match status" value="1"/>
</dbReference>
<dbReference type="CDD" id="cd03444">
    <property type="entry name" value="Thioesterase_II_repeat1"/>
    <property type="match status" value="1"/>
</dbReference>
<dbReference type="InterPro" id="IPR003703">
    <property type="entry name" value="Acyl_CoA_thio"/>
</dbReference>
<evidence type="ECO:0000256" key="2">
    <source>
        <dbReference type="ARBA" id="ARBA00022801"/>
    </source>
</evidence>
<evidence type="ECO:0000313" key="5">
    <source>
        <dbReference type="EMBL" id="MEB3031204.1"/>
    </source>
</evidence>
<dbReference type="PANTHER" id="PTHR11066">
    <property type="entry name" value="ACYL-COA THIOESTERASE"/>
    <property type="match status" value="1"/>
</dbReference>
<dbReference type="Pfam" id="PF13622">
    <property type="entry name" value="4HBT_3"/>
    <property type="match status" value="1"/>
</dbReference>
<dbReference type="SUPFAM" id="SSF54637">
    <property type="entry name" value="Thioesterase/thiol ester dehydrase-isomerase"/>
    <property type="match status" value="2"/>
</dbReference>
<comment type="caution">
    <text evidence="5">The sequence shown here is derived from an EMBL/GenBank/DDBJ whole genome shotgun (WGS) entry which is preliminary data.</text>
</comment>
<accession>A0ABU5XTA3</accession>
<dbReference type="Pfam" id="PF20789">
    <property type="entry name" value="4HBT_3C"/>
    <property type="match status" value="1"/>
</dbReference>